<evidence type="ECO:0000313" key="2">
    <source>
        <dbReference type="EMBL" id="BAT81049.1"/>
    </source>
</evidence>
<evidence type="ECO:0000256" key="1">
    <source>
        <dbReference type="SAM" id="Phobius"/>
    </source>
</evidence>
<gene>
    <name evidence="2" type="primary">Vigan.03G070300</name>
    <name evidence="2" type="ORF">VIGAN_03070300</name>
</gene>
<evidence type="ECO:0000313" key="3">
    <source>
        <dbReference type="Proteomes" id="UP000291084"/>
    </source>
</evidence>
<keyword evidence="1" id="KW-1133">Transmembrane helix</keyword>
<dbReference type="EMBL" id="AP015036">
    <property type="protein sequence ID" value="BAT81049.1"/>
    <property type="molecule type" value="Genomic_DNA"/>
</dbReference>
<organism evidence="2 3">
    <name type="scientific">Vigna angularis var. angularis</name>
    <dbReference type="NCBI Taxonomy" id="157739"/>
    <lineage>
        <taxon>Eukaryota</taxon>
        <taxon>Viridiplantae</taxon>
        <taxon>Streptophyta</taxon>
        <taxon>Embryophyta</taxon>
        <taxon>Tracheophyta</taxon>
        <taxon>Spermatophyta</taxon>
        <taxon>Magnoliopsida</taxon>
        <taxon>eudicotyledons</taxon>
        <taxon>Gunneridae</taxon>
        <taxon>Pentapetalae</taxon>
        <taxon>rosids</taxon>
        <taxon>fabids</taxon>
        <taxon>Fabales</taxon>
        <taxon>Fabaceae</taxon>
        <taxon>Papilionoideae</taxon>
        <taxon>50 kb inversion clade</taxon>
        <taxon>NPAAA clade</taxon>
        <taxon>indigoferoid/millettioid clade</taxon>
        <taxon>Phaseoleae</taxon>
        <taxon>Vigna</taxon>
    </lineage>
</organism>
<sequence>MMCFVTNMAQRRCFEEVQVLVSAVEFTSGRLGVHGKARHFFNFYFSLIFFSVAINSSSLFLFLFFIFAAQ</sequence>
<keyword evidence="3" id="KW-1185">Reference proteome</keyword>
<protein>
    <submittedName>
        <fullName evidence="2">Uncharacterized protein</fullName>
    </submittedName>
</protein>
<accession>A0A0S3RKD6</accession>
<proteinExistence type="predicted"/>
<name>A0A0S3RKD6_PHAAN</name>
<keyword evidence="1" id="KW-0472">Membrane</keyword>
<dbReference type="OrthoDB" id="10406503at2759"/>
<keyword evidence="1" id="KW-0812">Transmembrane</keyword>
<reference evidence="2 3" key="1">
    <citation type="journal article" date="2015" name="Sci. Rep.">
        <title>The power of single molecule real-time sequencing technology in the de novo assembly of a eukaryotic genome.</title>
        <authorList>
            <person name="Sakai H."/>
            <person name="Naito K."/>
            <person name="Ogiso-Tanaka E."/>
            <person name="Takahashi Y."/>
            <person name="Iseki K."/>
            <person name="Muto C."/>
            <person name="Satou K."/>
            <person name="Teruya K."/>
            <person name="Shiroma A."/>
            <person name="Shimoji M."/>
            <person name="Hirano T."/>
            <person name="Itoh T."/>
            <person name="Kaga A."/>
            <person name="Tomooka N."/>
        </authorList>
    </citation>
    <scope>NUCLEOTIDE SEQUENCE [LARGE SCALE GENOMIC DNA]</scope>
    <source>
        <strain evidence="3">cv. Shumari</strain>
    </source>
</reference>
<dbReference type="Proteomes" id="UP000291084">
    <property type="component" value="Chromosome 3"/>
</dbReference>
<dbReference type="AlphaFoldDB" id="A0A0S3RKD6"/>
<feature type="transmembrane region" description="Helical" evidence="1">
    <location>
        <begin position="43"/>
        <end position="69"/>
    </location>
</feature>